<feature type="transmembrane region" description="Helical" evidence="7">
    <location>
        <begin position="119"/>
        <end position="140"/>
    </location>
</feature>
<feature type="transmembrane region" description="Helical" evidence="7">
    <location>
        <begin position="273"/>
        <end position="300"/>
    </location>
</feature>
<accession>A0A839XPJ9</accession>
<keyword evidence="10" id="KW-1185">Reference proteome</keyword>
<evidence type="ECO:0000256" key="5">
    <source>
        <dbReference type="ARBA" id="ARBA00022989"/>
    </source>
</evidence>
<sequence>MTTVDTGAPRRPRVPSFVRYLARRLVIALGLLLGSTLVGFLLVQAVPGDPVAANLSDEALGDPEAVAAFEQRWGLDEPLPVQYLTYLGNLVQGDFGMSQHTGRPVLEDLLDHVPATLEIAVPAFVLSVLLGITIGMFAALRHGKAADQAVRVGSLLGLSTPPFWMSLLVLYLFFFVLGLSPGGGRLSPEFSPPPTVTGLYPVDALLAGEPMVAWDAVQHAALPVLVLTLVTTATLVRFVRSALLEVLRKDYITAAYAKGLPARTVRHRHLLRAGLVQIMTMAGLTFASMLAGTVLIESVFAWPGVGNYAYASASALDRPAILGVTVFVAAAYILINLVVDLLYGLADPRIRLS</sequence>
<evidence type="ECO:0000256" key="1">
    <source>
        <dbReference type="ARBA" id="ARBA00004651"/>
    </source>
</evidence>
<keyword evidence="5 7" id="KW-1133">Transmembrane helix</keyword>
<reference evidence="9 10" key="1">
    <citation type="submission" date="2020-08" db="EMBL/GenBank/DDBJ databases">
        <title>Sequencing the genomes of 1000 actinobacteria strains.</title>
        <authorList>
            <person name="Klenk H.-P."/>
        </authorList>
    </citation>
    <scope>NUCLEOTIDE SEQUENCE [LARGE SCALE GENOMIC DNA]</scope>
    <source>
        <strain evidence="9 10">DSM 45267</strain>
    </source>
</reference>
<evidence type="ECO:0000313" key="9">
    <source>
        <dbReference type="EMBL" id="MBB3664671.1"/>
    </source>
</evidence>
<feature type="transmembrane region" description="Helical" evidence="7">
    <location>
        <begin position="220"/>
        <end position="239"/>
    </location>
</feature>
<dbReference type="Gene3D" id="1.10.3720.10">
    <property type="entry name" value="MetI-like"/>
    <property type="match status" value="1"/>
</dbReference>
<feature type="transmembrane region" description="Helical" evidence="7">
    <location>
        <begin position="21"/>
        <end position="46"/>
    </location>
</feature>
<evidence type="ECO:0000256" key="2">
    <source>
        <dbReference type="ARBA" id="ARBA00022448"/>
    </source>
</evidence>
<dbReference type="GO" id="GO:0005886">
    <property type="term" value="C:plasma membrane"/>
    <property type="evidence" value="ECO:0007669"/>
    <property type="project" value="UniProtKB-SubCell"/>
</dbReference>
<feature type="transmembrane region" description="Helical" evidence="7">
    <location>
        <begin position="320"/>
        <end position="343"/>
    </location>
</feature>
<evidence type="ECO:0000259" key="8">
    <source>
        <dbReference type="PROSITE" id="PS50928"/>
    </source>
</evidence>
<dbReference type="CDD" id="cd06261">
    <property type="entry name" value="TM_PBP2"/>
    <property type="match status" value="1"/>
</dbReference>
<comment type="subcellular location">
    <subcellularLocation>
        <location evidence="1 7">Cell membrane</location>
        <topology evidence="1 7">Multi-pass membrane protein</topology>
    </subcellularLocation>
</comment>
<dbReference type="RefSeq" id="WP_183784540.1">
    <property type="nucleotide sequence ID" value="NZ_JACIBS010000001.1"/>
</dbReference>
<evidence type="ECO:0000313" key="10">
    <source>
        <dbReference type="Proteomes" id="UP000564573"/>
    </source>
</evidence>
<dbReference type="PANTHER" id="PTHR43163">
    <property type="entry name" value="DIPEPTIDE TRANSPORT SYSTEM PERMEASE PROTEIN DPPB-RELATED"/>
    <property type="match status" value="1"/>
</dbReference>
<name>A0A839XPJ9_9PSEU</name>
<proteinExistence type="inferred from homology"/>
<dbReference type="Pfam" id="PF00528">
    <property type="entry name" value="BPD_transp_1"/>
    <property type="match status" value="1"/>
</dbReference>
<gene>
    <name evidence="9" type="ORF">FB384_003575</name>
</gene>
<comment type="similarity">
    <text evidence="7">Belongs to the binding-protein-dependent transport system permease family.</text>
</comment>
<dbReference type="GO" id="GO:0071916">
    <property type="term" value="F:dipeptide transmembrane transporter activity"/>
    <property type="evidence" value="ECO:0007669"/>
    <property type="project" value="TreeGrafter"/>
</dbReference>
<keyword evidence="4 7" id="KW-0812">Transmembrane</keyword>
<dbReference type="AlphaFoldDB" id="A0A839XPJ9"/>
<protein>
    <submittedName>
        <fullName evidence="9">Peptide/nickel transport system permease protein</fullName>
    </submittedName>
</protein>
<feature type="domain" description="ABC transmembrane type-1" evidence="8">
    <location>
        <begin position="113"/>
        <end position="343"/>
    </location>
</feature>
<comment type="caution">
    <text evidence="9">The sequence shown here is derived from an EMBL/GenBank/DDBJ whole genome shotgun (WGS) entry which is preliminary data.</text>
</comment>
<dbReference type="Proteomes" id="UP000564573">
    <property type="component" value="Unassembled WGS sequence"/>
</dbReference>
<dbReference type="PROSITE" id="PS50928">
    <property type="entry name" value="ABC_TM1"/>
    <property type="match status" value="1"/>
</dbReference>
<dbReference type="InterPro" id="IPR035906">
    <property type="entry name" value="MetI-like_sf"/>
</dbReference>
<organism evidence="9 10">
    <name type="scientific">Prauserella sediminis</name>
    <dbReference type="NCBI Taxonomy" id="577680"/>
    <lineage>
        <taxon>Bacteria</taxon>
        <taxon>Bacillati</taxon>
        <taxon>Actinomycetota</taxon>
        <taxon>Actinomycetes</taxon>
        <taxon>Pseudonocardiales</taxon>
        <taxon>Pseudonocardiaceae</taxon>
        <taxon>Prauserella</taxon>
        <taxon>Prauserella salsuginis group</taxon>
    </lineage>
</organism>
<evidence type="ECO:0000256" key="3">
    <source>
        <dbReference type="ARBA" id="ARBA00022475"/>
    </source>
</evidence>
<keyword evidence="6 7" id="KW-0472">Membrane</keyword>
<evidence type="ECO:0000256" key="4">
    <source>
        <dbReference type="ARBA" id="ARBA00022692"/>
    </source>
</evidence>
<evidence type="ECO:0000256" key="7">
    <source>
        <dbReference type="RuleBase" id="RU363032"/>
    </source>
</evidence>
<dbReference type="SUPFAM" id="SSF161098">
    <property type="entry name" value="MetI-like"/>
    <property type="match status" value="1"/>
</dbReference>
<feature type="transmembrane region" description="Helical" evidence="7">
    <location>
        <begin position="152"/>
        <end position="177"/>
    </location>
</feature>
<keyword evidence="3" id="KW-1003">Cell membrane</keyword>
<dbReference type="PANTHER" id="PTHR43163:SF6">
    <property type="entry name" value="DIPEPTIDE TRANSPORT SYSTEM PERMEASE PROTEIN DPPB-RELATED"/>
    <property type="match status" value="1"/>
</dbReference>
<dbReference type="InterPro" id="IPR045621">
    <property type="entry name" value="BPD_transp_1_N"/>
</dbReference>
<evidence type="ECO:0000256" key="6">
    <source>
        <dbReference type="ARBA" id="ARBA00023136"/>
    </source>
</evidence>
<dbReference type="EMBL" id="JACIBS010000001">
    <property type="protein sequence ID" value="MBB3664671.1"/>
    <property type="molecule type" value="Genomic_DNA"/>
</dbReference>
<keyword evidence="2 7" id="KW-0813">Transport</keyword>
<dbReference type="InterPro" id="IPR000515">
    <property type="entry name" value="MetI-like"/>
</dbReference>
<dbReference type="Pfam" id="PF19300">
    <property type="entry name" value="BPD_transp_1_N"/>
    <property type="match status" value="1"/>
</dbReference>